<protein>
    <submittedName>
        <fullName evidence="1">Uncharacterized protein</fullName>
    </submittedName>
</protein>
<sequence length="91" mass="10074">MVWVARFRSARQASAEAGVYPSSTPSSKPWMPGTRNDLVSSLAVAQAERQEPLLLFLASRGCLTISRQKRGLRRLVNEPFRSSSNDINLIA</sequence>
<reference evidence="1 2" key="1">
    <citation type="journal article" date="2019" name="Sci. Rep.">
        <title>Orb-weaving spider Araneus ventricosus genome elucidates the spidroin gene catalogue.</title>
        <authorList>
            <person name="Kono N."/>
            <person name="Nakamura H."/>
            <person name="Ohtoshi R."/>
            <person name="Moran D.A.P."/>
            <person name="Shinohara A."/>
            <person name="Yoshida Y."/>
            <person name="Fujiwara M."/>
            <person name="Mori M."/>
            <person name="Tomita M."/>
            <person name="Arakawa K."/>
        </authorList>
    </citation>
    <scope>NUCLEOTIDE SEQUENCE [LARGE SCALE GENOMIC DNA]</scope>
</reference>
<evidence type="ECO:0000313" key="1">
    <source>
        <dbReference type="EMBL" id="GBM00756.1"/>
    </source>
</evidence>
<gene>
    <name evidence="1" type="ORF">AVEN_150919_1</name>
</gene>
<dbReference type="EMBL" id="BGPR01000160">
    <property type="protein sequence ID" value="GBM00756.1"/>
    <property type="molecule type" value="Genomic_DNA"/>
</dbReference>
<dbReference type="Proteomes" id="UP000499080">
    <property type="component" value="Unassembled WGS sequence"/>
</dbReference>
<comment type="caution">
    <text evidence="1">The sequence shown here is derived from an EMBL/GenBank/DDBJ whole genome shotgun (WGS) entry which is preliminary data.</text>
</comment>
<dbReference type="AlphaFoldDB" id="A0A4Y2CA61"/>
<accession>A0A4Y2CA61</accession>
<evidence type="ECO:0000313" key="2">
    <source>
        <dbReference type="Proteomes" id="UP000499080"/>
    </source>
</evidence>
<keyword evidence="2" id="KW-1185">Reference proteome</keyword>
<proteinExistence type="predicted"/>
<name>A0A4Y2CA61_ARAVE</name>
<organism evidence="1 2">
    <name type="scientific">Araneus ventricosus</name>
    <name type="common">Orbweaver spider</name>
    <name type="synonym">Epeira ventricosa</name>
    <dbReference type="NCBI Taxonomy" id="182803"/>
    <lineage>
        <taxon>Eukaryota</taxon>
        <taxon>Metazoa</taxon>
        <taxon>Ecdysozoa</taxon>
        <taxon>Arthropoda</taxon>
        <taxon>Chelicerata</taxon>
        <taxon>Arachnida</taxon>
        <taxon>Araneae</taxon>
        <taxon>Araneomorphae</taxon>
        <taxon>Entelegynae</taxon>
        <taxon>Araneoidea</taxon>
        <taxon>Araneidae</taxon>
        <taxon>Araneus</taxon>
    </lineage>
</organism>